<dbReference type="Pfam" id="PF00651">
    <property type="entry name" value="BTB"/>
    <property type="match status" value="1"/>
</dbReference>
<organism evidence="3 4">
    <name type="scientific">Lithohypha guttulata</name>
    <dbReference type="NCBI Taxonomy" id="1690604"/>
    <lineage>
        <taxon>Eukaryota</taxon>
        <taxon>Fungi</taxon>
        <taxon>Dikarya</taxon>
        <taxon>Ascomycota</taxon>
        <taxon>Pezizomycotina</taxon>
        <taxon>Eurotiomycetes</taxon>
        <taxon>Chaetothyriomycetidae</taxon>
        <taxon>Chaetothyriales</taxon>
        <taxon>Trichomeriaceae</taxon>
        <taxon>Lithohypha</taxon>
    </lineage>
</organism>
<dbReference type="PANTHER" id="PTHR47843">
    <property type="entry name" value="BTB DOMAIN-CONTAINING PROTEIN-RELATED"/>
    <property type="match status" value="1"/>
</dbReference>
<evidence type="ECO:0000259" key="2">
    <source>
        <dbReference type="PROSITE" id="PS50097"/>
    </source>
</evidence>
<dbReference type="AlphaFoldDB" id="A0AAN7ST73"/>
<evidence type="ECO:0000313" key="4">
    <source>
        <dbReference type="Proteomes" id="UP001309876"/>
    </source>
</evidence>
<proteinExistence type="predicted"/>
<dbReference type="CDD" id="cd18186">
    <property type="entry name" value="BTB_POZ_ZBTB_KLHL-like"/>
    <property type="match status" value="1"/>
</dbReference>
<dbReference type="Gene3D" id="3.30.710.10">
    <property type="entry name" value="Potassium Channel Kv1.1, Chain A"/>
    <property type="match status" value="1"/>
</dbReference>
<feature type="domain" description="BTB" evidence="2">
    <location>
        <begin position="22"/>
        <end position="81"/>
    </location>
</feature>
<keyword evidence="4" id="KW-1185">Reference proteome</keyword>
<comment type="caution">
    <text evidence="3">The sequence shown here is derived from an EMBL/GenBank/DDBJ whole genome shotgun (WGS) entry which is preliminary data.</text>
</comment>
<accession>A0AAN7ST73</accession>
<evidence type="ECO:0000256" key="1">
    <source>
        <dbReference type="SAM" id="MobiDB-lite"/>
    </source>
</evidence>
<reference evidence="3 4" key="1">
    <citation type="submission" date="2023-08" db="EMBL/GenBank/DDBJ databases">
        <title>Black Yeasts Isolated from many extreme environments.</title>
        <authorList>
            <person name="Coleine C."/>
            <person name="Stajich J.E."/>
            <person name="Selbmann L."/>
        </authorList>
    </citation>
    <scope>NUCLEOTIDE SEQUENCE [LARGE SCALE GENOMIC DNA]</scope>
    <source>
        <strain evidence="3 4">CCFEE 5910</strain>
    </source>
</reference>
<dbReference type="PANTHER" id="PTHR47843:SF5">
    <property type="entry name" value="BTB_POZ DOMAIN PROTEIN"/>
    <property type="match status" value="1"/>
</dbReference>
<name>A0AAN7ST73_9EURO</name>
<dbReference type="Proteomes" id="UP001309876">
    <property type="component" value="Unassembled WGS sequence"/>
</dbReference>
<dbReference type="SUPFAM" id="SSF54695">
    <property type="entry name" value="POZ domain"/>
    <property type="match status" value="1"/>
</dbReference>
<feature type="region of interest" description="Disordered" evidence="1">
    <location>
        <begin position="91"/>
        <end position="110"/>
    </location>
</feature>
<evidence type="ECO:0000313" key="3">
    <source>
        <dbReference type="EMBL" id="KAK5080414.1"/>
    </source>
</evidence>
<dbReference type="PROSITE" id="PS50097">
    <property type="entry name" value="BTB"/>
    <property type="match status" value="1"/>
</dbReference>
<dbReference type="InterPro" id="IPR000210">
    <property type="entry name" value="BTB/POZ_dom"/>
</dbReference>
<sequence length="287" mass="32761">MAQQRDALLRSLLWLQTSHEYSDLRIFCQDEVFHLHKAVVCSRSKYFAIACKWGKDGNPKDEVELKDDDSKLVGLMVDYLYQLNYDDLLPSEPPAELNQETSAQPESPVAHHIQCHENLGREAPIEEPVLEPEIIAASEVHMYEEDEWSFGTGKKSKKDKKKKNGRLSKLRLRDHDQDVSTARLVVNTLMYALADKYEIDDLKALAKQKFEEAVVQDWDSQAFAYAAELVFSTTPSSDQGLRTVVTRTINAHRELVNYEEVQRLLDSGNGMAWALIQVLLGDHIDGW</sequence>
<protein>
    <recommendedName>
        <fullName evidence="2">BTB domain-containing protein</fullName>
    </recommendedName>
</protein>
<dbReference type="EMBL" id="JAVRRJ010000015">
    <property type="protein sequence ID" value="KAK5080414.1"/>
    <property type="molecule type" value="Genomic_DNA"/>
</dbReference>
<dbReference type="InterPro" id="IPR011333">
    <property type="entry name" value="SKP1/BTB/POZ_sf"/>
</dbReference>
<gene>
    <name evidence="3" type="ORF">LTR05_008663</name>
</gene>